<keyword evidence="4 6" id="KW-1133">Transmembrane helix</keyword>
<evidence type="ECO:0000313" key="8">
    <source>
        <dbReference type="EMBL" id="GHD98074.1"/>
    </source>
</evidence>
<dbReference type="GO" id="GO:0000271">
    <property type="term" value="P:polysaccharide biosynthetic process"/>
    <property type="evidence" value="ECO:0007669"/>
    <property type="project" value="InterPro"/>
</dbReference>
<evidence type="ECO:0000256" key="1">
    <source>
        <dbReference type="ARBA" id="ARBA00004141"/>
    </source>
</evidence>
<feature type="domain" description="GtrA/DPMS transmembrane" evidence="7">
    <location>
        <begin position="4"/>
        <end position="119"/>
    </location>
</feature>
<dbReference type="Pfam" id="PF04138">
    <property type="entry name" value="GtrA_DPMS_TM"/>
    <property type="match status" value="1"/>
</dbReference>
<evidence type="ECO:0000259" key="7">
    <source>
        <dbReference type="Pfam" id="PF04138"/>
    </source>
</evidence>
<keyword evidence="3 6" id="KW-0812">Transmembrane</keyword>
<protein>
    <submittedName>
        <fullName evidence="9">Flippase GtrA (Transmembrane translocase of bactoprenol-linked glucose)</fullName>
    </submittedName>
</protein>
<proteinExistence type="inferred from homology"/>
<dbReference type="PANTHER" id="PTHR38459">
    <property type="entry name" value="PROPHAGE BACTOPRENOL-LINKED GLUCOSE TRANSLOCASE HOMOLOG"/>
    <property type="match status" value="1"/>
</dbReference>
<dbReference type="Proteomes" id="UP000199541">
    <property type="component" value="Unassembled WGS sequence"/>
</dbReference>
<reference evidence="8" key="3">
    <citation type="submission" date="2023-06" db="EMBL/GenBank/DDBJ databases">
        <authorList>
            <person name="Sun Q."/>
            <person name="Zhou Y."/>
        </authorList>
    </citation>
    <scope>NUCLEOTIDE SEQUENCE</scope>
    <source>
        <strain evidence="8">CGMCC 1.10859</strain>
    </source>
</reference>
<dbReference type="InterPro" id="IPR007267">
    <property type="entry name" value="GtrA_DPMS_TM"/>
</dbReference>
<feature type="transmembrane region" description="Helical" evidence="6">
    <location>
        <begin position="96"/>
        <end position="117"/>
    </location>
</feature>
<feature type="transmembrane region" description="Helical" evidence="6">
    <location>
        <begin position="26"/>
        <end position="47"/>
    </location>
</feature>
<comment type="caution">
    <text evidence="8">The sequence shown here is derived from an EMBL/GenBank/DDBJ whole genome shotgun (WGS) entry which is preliminary data.</text>
</comment>
<dbReference type="Proteomes" id="UP000634647">
    <property type="component" value="Unassembled WGS sequence"/>
</dbReference>
<evidence type="ECO:0000313" key="11">
    <source>
        <dbReference type="Proteomes" id="UP000634647"/>
    </source>
</evidence>
<reference evidence="8" key="1">
    <citation type="journal article" date="2014" name="Int. J. Syst. Evol. Microbiol.">
        <title>Complete genome sequence of Corynebacterium casei LMG S-19264T (=DSM 44701T), isolated from a smear-ripened cheese.</title>
        <authorList>
            <consortium name="US DOE Joint Genome Institute (JGI-PGF)"/>
            <person name="Walter F."/>
            <person name="Albersmeier A."/>
            <person name="Kalinowski J."/>
            <person name="Ruckert C."/>
        </authorList>
    </citation>
    <scope>NUCLEOTIDE SEQUENCE</scope>
    <source>
        <strain evidence="8">CGMCC 1.10859</strain>
    </source>
</reference>
<dbReference type="InterPro" id="IPR051401">
    <property type="entry name" value="GtrA_CellWall_Glycosyl"/>
</dbReference>
<dbReference type="EMBL" id="FNOB01000004">
    <property type="protein sequence ID" value="SDW54503.1"/>
    <property type="molecule type" value="Genomic_DNA"/>
</dbReference>
<comment type="similarity">
    <text evidence="2">Belongs to the GtrA family.</text>
</comment>
<evidence type="ECO:0000313" key="9">
    <source>
        <dbReference type="EMBL" id="SDW54503.1"/>
    </source>
</evidence>
<dbReference type="EMBL" id="BNAB01000001">
    <property type="protein sequence ID" value="GHD98074.1"/>
    <property type="molecule type" value="Genomic_DNA"/>
</dbReference>
<gene>
    <name evidence="8" type="ORF">GCM10008024_00130</name>
    <name evidence="9" type="ORF">SAMN05444006_104204</name>
</gene>
<keyword evidence="10" id="KW-1185">Reference proteome</keyword>
<dbReference type="AlphaFoldDB" id="A0AAN4ZXH2"/>
<evidence type="ECO:0000256" key="4">
    <source>
        <dbReference type="ARBA" id="ARBA00022989"/>
    </source>
</evidence>
<accession>A0AAN4ZXH2</accession>
<keyword evidence="5 6" id="KW-0472">Membrane</keyword>
<dbReference type="GO" id="GO:0005886">
    <property type="term" value="C:plasma membrane"/>
    <property type="evidence" value="ECO:0007669"/>
    <property type="project" value="TreeGrafter"/>
</dbReference>
<comment type="subcellular location">
    <subcellularLocation>
        <location evidence="1">Membrane</location>
        <topology evidence="1">Multi-pass membrane protein</topology>
    </subcellularLocation>
</comment>
<evidence type="ECO:0000256" key="6">
    <source>
        <dbReference type="SAM" id="Phobius"/>
    </source>
</evidence>
<evidence type="ECO:0000256" key="2">
    <source>
        <dbReference type="ARBA" id="ARBA00009399"/>
    </source>
</evidence>
<name>A0AAN4ZXH2_9RHOB</name>
<evidence type="ECO:0000313" key="10">
    <source>
        <dbReference type="Proteomes" id="UP000199541"/>
    </source>
</evidence>
<feature type="transmembrane region" description="Helical" evidence="6">
    <location>
        <begin position="68"/>
        <end position="90"/>
    </location>
</feature>
<evidence type="ECO:0000256" key="5">
    <source>
        <dbReference type="ARBA" id="ARBA00023136"/>
    </source>
</evidence>
<sequence>MTGFVFSGLLAFAVDAGLLVVLTHWAGMSPFLARVPSIALSMLAGWLSNRRLTFRVPGPPGPIEFLRYAMASGTGVAVNYAVFSALLLAWPALLPVAALVAASGAAAGFSYAGYRWFAFRR</sequence>
<dbReference type="PANTHER" id="PTHR38459:SF6">
    <property type="entry name" value="ARABINOGALACTAN BIOSYNTHESIS RECRUITING PROTEIN RV3789"/>
    <property type="match status" value="1"/>
</dbReference>
<reference evidence="9 10" key="2">
    <citation type="submission" date="2016-10" db="EMBL/GenBank/DDBJ databases">
        <authorList>
            <person name="Varghese N."/>
            <person name="Submissions S."/>
        </authorList>
    </citation>
    <scope>NUCLEOTIDE SEQUENCE [LARGE SCALE GENOMIC DNA]</scope>
    <source>
        <strain evidence="9 10">DSM 24802</strain>
    </source>
</reference>
<evidence type="ECO:0000256" key="3">
    <source>
        <dbReference type="ARBA" id="ARBA00022692"/>
    </source>
</evidence>
<organism evidence="8 11">
    <name type="scientific">Allgaiera indica</name>
    <dbReference type="NCBI Taxonomy" id="765699"/>
    <lineage>
        <taxon>Bacteria</taxon>
        <taxon>Pseudomonadati</taxon>
        <taxon>Pseudomonadota</taxon>
        <taxon>Alphaproteobacteria</taxon>
        <taxon>Rhodobacterales</taxon>
        <taxon>Paracoccaceae</taxon>
        <taxon>Allgaiera</taxon>
    </lineage>
</organism>